<dbReference type="PANTHER" id="PTHR22600">
    <property type="entry name" value="BETA-HEXOSAMINIDASE"/>
    <property type="match status" value="1"/>
</dbReference>
<dbReference type="Pfam" id="PF00728">
    <property type="entry name" value="Glyco_hydro_20"/>
    <property type="match status" value="1"/>
</dbReference>
<evidence type="ECO:0000256" key="4">
    <source>
        <dbReference type="ARBA" id="ARBA00022801"/>
    </source>
</evidence>
<dbReference type="PANTHER" id="PTHR22600:SF57">
    <property type="entry name" value="BETA-N-ACETYLHEXOSAMINIDASE"/>
    <property type="match status" value="1"/>
</dbReference>
<dbReference type="InterPro" id="IPR015882">
    <property type="entry name" value="HEX_bac_N"/>
</dbReference>
<accession>A0A839SFJ8</accession>
<evidence type="ECO:0000259" key="9">
    <source>
        <dbReference type="Pfam" id="PF02838"/>
    </source>
</evidence>
<evidence type="ECO:0000313" key="11">
    <source>
        <dbReference type="Proteomes" id="UP000539265"/>
    </source>
</evidence>
<dbReference type="GO" id="GO:0005975">
    <property type="term" value="P:carbohydrate metabolic process"/>
    <property type="evidence" value="ECO:0007669"/>
    <property type="project" value="InterPro"/>
</dbReference>
<keyword evidence="4 10" id="KW-0378">Hydrolase</keyword>
<evidence type="ECO:0000256" key="7">
    <source>
        <dbReference type="SAM" id="MobiDB-lite"/>
    </source>
</evidence>
<proteinExistence type="inferred from homology"/>
<dbReference type="InterPro" id="IPR025705">
    <property type="entry name" value="Beta_hexosaminidase_sua/sub"/>
</dbReference>
<feature type="region of interest" description="Disordered" evidence="7">
    <location>
        <begin position="485"/>
        <end position="526"/>
    </location>
</feature>
<dbReference type="CDD" id="cd06563">
    <property type="entry name" value="GH20_chitobiase-like"/>
    <property type="match status" value="1"/>
</dbReference>
<comment type="catalytic activity">
    <reaction evidence="1">
        <text>Hydrolysis of terminal non-reducing N-acetyl-D-hexosamine residues in N-acetyl-beta-D-hexosaminides.</text>
        <dbReference type="EC" id="3.2.1.52"/>
    </reaction>
</comment>
<name>A0A839SFJ8_9SPHI</name>
<reference evidence="10" key="1">
    <citation type="submission" date="2020-08" db="EMBL/GenBank/DDBJ databases">
        <title>Genomic Encyclopedia of Type Strains, Phase III (KMG-III): the genomes of soil and plant-associated and newly described type strains.</title>
        <authorList>
            <person name="Whitman W."/>
        </authorList>
    </citation>
    <scope>NUCLEOTIDE SEQUENCE [LARGE SCALE GENOMIC DNA]</scope>
    <source>
        <strain evidence="10">CECT 8628</strain>
    </source>
</reference>
<protein>
    <recommendedName>
        <fullName evidence="3">beta-N-acetylhexosaminidase</fullName>
        <ecNumber evidence="3">3.2.1.52</ecNumber>
    </recommendedName>
</protein>
<dbReference type="EMBL" id="JACHWX010000006">
    <property type="protein sequence ID" value="MBB3056082.1"/>
    <property type="molecule type" value="Genomic_DNA"/>
</dbReference>
<dbReference type="Gene3D" id="3.30.379.10">
    <property type="entry name" value="Chitobiase/beta-hexosaminidase domain 2-like"/>
    <property type="match status" value="1"/>
</dbReference>
<dbReference type="EC" id="3.2.1.52" evidence="3"/>
<sequence>MNDNSMLPQANYLQMELKRADGILIAVDPDEQKAQIDLKLVDKPGVNGAYDLKIEANKISITASGNDGIFYGLVSLMQLIRMQPAGNSVSLAACEIADAPRFQWRGFMLDESRHFFGREKVEQLLNWMAFYKLNKFHWHLTDDDGWRLEIKKYPRLAQVGGIGNHTDSLAPAKYYTQEDIKEIVAYAQDRFITVIPEIDMPGHATAANKAYPEYSGGSIRNYENYTFDPGNEKTYSYLTAILKEANGLFPSHMIHLGGDEVALGNQAWAGRPGIKDMMAKNNFTALEDLEHYFFNRMADSVMKMNVNVLCWDEAASTNLNPAKTIVFWWRQNFPSQLELSLQKKYDVVLCPRLPLYFDFVQDKNNVSGRRWNGAYFNSLSNIYNFPDRQLPSAELNSNLILGIQANIWTETVGSEKRLDYMTYPRIAALAESAWTDRVLKNESSFNERLKADLTLYDRDGIYYYNPFDPGAHPEAIDFIRHTPKREKAGRHRKHAHEKAARGAKTSKTDRNGAKHHHIKKGNHRAG</sequence>
<organism evidence="10 11">
    <name type="scientific">Mucilaginibacter gotjawali</name>
    <dbReference type="NCBI Taxonomy" id="1550579"/>
    <lineage>
        <taxon>Bacteria</taxon>
        <taxon>Pseudomonadati</taxon>
        <taxon>Bacteroidota</taxon>
        <taxon>Sphingobacteriia</taxon>
        <taxon>Sphingobacteriales</taxon>
        <taxon>Sphingobacteriaceae</taxon>
        <taxon>Mucilaginibacter</taxon>
    </lineage>
</organism>
<evidence type="ECO:0000256" key="5">
    <source>
        <dbReference type="ARBA" id="ARBA00023295"/>
    </source>
</evidence>
<evidence type="ECO:0000259" key="8">
    <source>
        <dbReference type="Pfam" id="PF00728"/>
    </source>
</evidence>
<evidence type="ECO:0000313" key="10">
    <source>
        <dbReference type="EMBL" id="MBB3056082.1"/>
    </source>
</evidence>
<dbReference type="PRINTS" id="PR00738">
    <property type="entry name" value="GLHYDRLASE20"/>
</dbReference>
<dbReference type="InterPro" id="IPR029018">
    <property type="entry name" value="Hex-like_dom2"/>
</dbReference>
<dbReference type="GO" id="GO:0016020">
    <property type="term" value="C:membrane"/>
    <property type="evidence" value="ECO:0007669"/>
    <property type="project" value="TreeGrafter"/>
</dbReference>
<dbReference type="Proteomes" id="UP000539265">
    <property type="component" value="Unassembled WGS sequence"/>
</dbReference>
<dbReference type="GO" id="GO:0004563">
    <property type="term" value="F:beta-N-acetylhexosaminidase activity"/>
    <property type="evidence" value="ECO:0007669"/>
    <property type="project" value="UniProtKB-EC"/>
</dbReference>
<gene>
    <name evidence="10" type="ORF">FHS11_002504</name>
</gene>
<dbReference type="InterPro" id="IPR015883">
    <property type="entry name" value="Glyco_hydro_20_cat"/>
</dbReference>
<dbReference type="InterPro" id="IPR017853">
    <property type="entry name" value="GH"/>
</dbReference>
<evidence type="ECO:0000256" key="1">
    <source>
        <dbReference type="ARBA" id="ARBA00001231"/>
    </source>
</evidence>
<keyword evidence="11" id="KW-1185">Reference proteome</keyword>
<dbReference type="Gene3D" id="3.20.20.80">
    <property type="entry name" value="Glycosidases"/>
    <property type="match status" value="1"/>
</dbReference>
<feature type="compositionally biased region" description="Basic residues" evidence="7">
    <location>
        <begin position="513"/>
        <end position="526"/>
    </location>
</feature>
<evidence type="ECO:0000256" key="2">
    <source>
        <dbReference type="ARBA" id="ARBA00006285"/>
    </source>
</evidence>
<comment type="caution">
    <text evidence="10">The sequence shown here is derived from an EMBL/GenBank/DDBJ whole genome shotgun (WGS) entry which is preliminary data.</text>
</comment>
<evidence type="ECO:0000256" key="6">
    <source>
        <dbReference type="PIRSR" id="PIRSR625705-1"/>
    </source>
</evidence>
<dbReference type="Pfam" id="PF02838">
    <property type="entry name" value="Glyco_hydro_20b"/>
    <property type="match status" value="1"/>
</dbReference>
<comment type="similarity">
    <text evidence="2">Belongs to the glycosyl hydrolase 20 family.</text>
</comment>
<feature type="domain" description="Beta-hexosaminidase bacterial type N-terminal" evidence="9">
    <location>
        <begin position="8"/>
        <end position="99"/>
    </location>
</feature>
<evidence type="ECO:0000256" key="3">
    <source>
        <dbReference type="ARBA" id="ARBA00012663"/>
    </source>
</evidence>
<dbReference type="AlphaFoldDB" id="A0A839SFJ8"/>
<dbReference type="SUPFAM" id="SSF55545">
    <property type="entry name" value="beta-N-acetylhexosaminidase-like domain"/>
    <property type="match status" value="1"/>
</dbReference>
<keyword evidence="5 10" id="KW-0326">Glycosidase</keyword>
<feature type="compositionally biased region" description="Basic residues" evidence="7">
    <location>
        <begin position="485"/>
        <end position="496"/>
    </location>
</feature>
<dbReference type="GO" id="GO:0030203">
    <property type="term" value="P:glycosaminoglycan metabolic process"/>
    <property type="evidence" value="ECO:0007669"/>
    <property type="project" value="TreeGrafter"/>
</dbReference>
<dbReference type="SUPFAM" id="SSF51445">
    <property type="entry name" value="(Trans)glycosidases"/>
    <property type="match status" value="1"/>
</dbReference>
<feature type="active site" description="Proton donor" evidence="6">
    <location>
        <position position="260"/>
    </location>
</feature>
<feature type="domain" description="Glycoside hydrolase family 20 catalytic" evidence="8">
    <location>
        <begin position="102"/>
        <end position="436"/>
    </location>
</feature>